<sequence length="211" mass="24975">MRFDWAKITSLAYLTLLELDIHEFPIPAKKIRCKDVIISSYQKYAKITGLPIEKLTLGHELEDAFLLKGLRPDVTLILYNKEKYGPRMKHTLWHEIGHIKCGHKKHSEREEIEAHFFAAQANAPNILIKAISQRGYSINVPFLVECFGLSKEAAEKKMEYLQKYSFNHCNEYDDLVQLQFAQYLNQKYPTKTNHYYDDYFEDMEKERQGWY</sequence>
<gene>
    <name evidence="2" type="ORF">H9Q79_06240</name>
</gene>
<evidence type="ECO:0000259" key="1">
    <source>
        <dbReference type="Pfam" id="PF06114"/>
    </source>
</evidence>
<reference evidence="2 3" key="1">
    <citation type="submission" date="2020-08" db="EMBL/GenBank/DDBJ databases">
        <authorList>
            <person name="Liu C."/>
            <person name="Sun Q."/>
        </authorList>
    </citation>
    <scope>NUCLEOTIDE SEQUENCE [LARGE SCALE GENOMIC DNA]</scope>
    <source>
        <strain evidence="2 3">NSJ-29</strain>
    </source>
</reference>
<dbReference type="KEGG" id="whj:H9Q79_06240"/>
<dbReference type="Pfam" id="PF06114">
    <property type="entry name" value="Peptidase_M78"/>
    <property type="match status" value="1"/>
</dbReference>
<accession>A0A7G9GGE5</accession>
<dbReference type="RefSeq" id="WP_249329438.1">
    <property type="nucleotide sequence ID" value="NZ_CP060635.1"/>
</dbReference>
<dbReference type="EMBL" id="CP060635">
    <property type="protein sequence ID" value="QNM09877.1"/>
    <property type="molecule type" value="Genomic_DNA"/>
</dbReference>
<organism evidence="2 3">
    <name type="scientific">Wansuia hejianensis</name>
    <dbReference type="NCBI Taxonomy" id="2763667"/>
    <lineage>
        <taxon>Bacteria</taxon>
        <taxon>Bacillati</taxon>
        <taxon>Bacillota</taxon>
        <taxon>Clostridia</taxon>
        <taxon>Lachnospirales</taxon>
        <taxon>Lachnospiraceae</taxon>
        <taxon>Wansuia</taxon>
    </lineage>
</organism>
<dbReference type="AlphaFoldDB" id="A0A7G9GGE5"/>
<evidence type="ECO:0000313" key="3">
    <source>
        <dbReference type="Proteomes" id="UP000515860"/>
    </source>
</evidence>
<feature type="domain" description="IrrE N-terminal-like" evidence="1">
    <location>
        <begin position="74"/>
        <end position="158"/>
    </location>
</feature>
<evidence type="ECO:0000313" key="2">
    <source>
        <dbReference type="EMBL" id="QNM09877.1"/>
    </source>
</evidence>
<protein>
    <submittedName>
        <fullName evidence="2">ImmA/IrrE family metallo-endopeptidase</fullName>
    </submittedName>
</protein>
<dbReference type="InterPro" id="IPR010359">
    <property type="entry name" value="IrrE_HExxH"/>
</dbReference>
<name>A0A7G9GGE5_9FIRM</name>
<proteinExistence type="predicted"/>
<keyword evidence="3" id="KW-1185">Reference proteome</keyword>
<dbReference type="Proteomes" id="UP000515860">
    <property type="component" value="Chromosome"/>
</dbReference>